<name>A0A2P5D5C3_PARAD</name>
<evidence type="ECO:0000313" key="1">
    <source>
        <dbReference type="EMBL" id="PON68418.1"/>
    </source>
</evidence>
<organism evidence="1 2">
    <name type="scientific">Parasponia andersonii</name>
    <name type="common">Sponia andersonii</name>
    <dbReference type="NCBI Taxonomy" id="3476"/>
    <lineage>
        <taxon>Eukaryota</taxon>
        <taxon>Viridiplantae</taxon>
        <taxon>Streptophyta</taxon>
        <taxon>Embryophyta</taxon>
        <taxon>Tracheophyta</taxon>
        <taxon>Spermatophyta</taxon>
        <taxon>Magnoliopsida</taxon>
        <taxon>eudicotyledons</taxon>
        <taxon>Gunneridae</taxon>
        <taxon>Pentapetalae</taxon>
        <taxon>rosids</taxon>
        <taxon>fabids</taxon>
        <taxon>Rosales</taxon>
        <taxon>Cannabaceae</taxon>
        <taxon>Parasponia</taxon>
    </lineage>
</organism>
<protein>
    <submittedName>
        <fullName evidence="1">Uncharacterized protein</fullName>
    </submittedName>
</protein>
<accession>A0A2P5D5C3</accession>
<keyword evidence="2" id="KW-1185">Reference proteome</keyword>
<dbReference type="AlphaFoldDB" id="A0A2P5D5C3"/>
<dbReference type="Proteomes" id="UP000237105">
    <property type="component" value="Unassembled WGS sequence"/>
</dbReference>
<reference evidence="2" key="1">
    <citation type="submission" date="2016-06" db="EMBL/GenBank/DDBJ databases">
        <title>Parallel loss of symbiosis genes in relatives of nitrogen-fixing non-legume Parasponia.</title>
        <authorList>
            <person name="Van Velzen R."/>
            <person name="Holmer R."/>
            <person name="Bu F."/>
            <person name="Rutten L."/>
            <person name="Van Zeijl A."/>
            <person name="Liu W."/>
            <person name="Santuari L."/>
            <person name="Cao Q."/>
            <person name="Sharma T."/>
            <person name="Shen D."/>
            <person name="Roswanjaya Y."/>
            <person name="Wardhani T."/>
            <person name="Kalhor M.S."/>
            <person name="Jansen J."/>
            <person name="Van den Hoogen J."/>
            <person name="Gungor B."/>
            <person name="Hartog M."/>
            <person name="Hontelez J."/>
            <person name="Verver J."/>
            <person name="Yang W.-C."/>
            <person name="Schijlen E."/>
            <person name="Repin R."/>
            <person name="Schilthuizen M."/>
            <person name="Schranz E."/>
            <person name="Heidstra R."/>
            <person name="Miyata K."/>
            <person name="Fedorova E."/>
            <person name="Kohlen W."/>
            <person name="Bisseling T."/>
            <person name="Smit S."/>
            <person name="Geurts R."/>
        </authorList>
    </citation>
    <scope>NUCLEOTIDE SEQUENCE [LARGE SCALE GENOMIC DNA]</scope>
    <source>
        <strain evidence="2">cv. WU1-14</strain>
    </source>
</reference>
<evidence type="ECO:0000313" key="2">
    <source>
        <dbReference type="Proteomes" id="UP000237105"/>
    </source>
</evidence>
<sequence length="123" mass="13824">MSHHYTKAYLLALKQLDMMGLTSFINCNILRDFVEYEFFWPEWSQSFSSLCNYLSHSILSSRTSDAIKKRPRMPEIRPTFLEKASGAESYNVIMAVATGIEPPKDENPKAVVDIASGGTKGKA</sequence>
<gene>
    <name evidence="1" type="ORF">PanWU01x14_095700</name>
</gene>
<comment type="caution">
    <text evidence="1">The sequence shown here is derived from an EMBL/GenBank/DDBJ whole genome shotgun (WGS) entry which is preliminary data.</text>
</comment>
<proteinExistence type="predicted"/>
<dbReference type="EMBL" id="JXTB01000063">
    <property type="protein sequence ID" value="PON68418.1"/>
    <property type="molecule type" value="Genomic_DNA"/>
</dbReference>